<accession>A0A699JE48</accession>
<dbReference type="GO" id="GO:0019856">
    <property type="term" value="P:pyrimidine nucleobase biosynthetic process"/>
    <property type="evidence" value="ECO:0007669"/>
    <property type="project" value="TreeGrafter"/>
</dbReference>
<protein>
    <submittedName>
        <fullName evidence="3">Uridine 5'-monophosphate synthase</fullName>
    </submittedName>
</protein>
<dbReference type="GO" id="GO:0004588">
    <property type="term" value="F:orotate phosphoribosyltransferase activity"/>
    <property type="evidence" value="ECO:0007669"/>
    <property type="project" value="TreeGrafter"/>
</dbReference>
<dbReference type="InterPro" id="IPR000836">
    <property type="entry name" value="PRTase_dom"/>
</dbReference>
<keyword evidence="2" id="KW-0665">Pyrimidine biosynthesis</keyword>
<evidence type="ECO:0000256" key="2">
    <source>
        <dbReference type="ARBA" id="ARBA00022975"/>
    </source>
</evidence>
<dbReference type="GO" id="GO:0004590">
    <property type="term" value="F:orotidine-5'-phosphate decarboxylase activity"/>
    <property type="evidence" value="ECO:0007669"/>
    <property type="project" value="TreeGrafter"/>
</dbReference>
<dbReference type="CDD" id="cd06223">
    <property type="entry name" value="PRTases_typeI"/>
    <property type="match status" value="1"/>
</dbReference>
<proteinExistence type="predicted"/>
<reference evidence="3" key="1">
    <citation type="journal article" date="2019" name="Sci. Rep.">
        <title>Draft genome of Tanacetum cinerariifolium, the natural source of mosquito coil.</title>
        <authorList>
            <person name="Yamashiro T."/>
            <person name="Shiraishi A."/>
            <person name="Satake H."/>
            <person name="Nakayama K."/>
        </authorList>
    </citation>
    <scope>NUCLEOTIDE SEQUENCE</scope>
</reference>
<dbReference type="InterPro" id="IPR029057">
    <property type="entry name" value="PRTase-like"/>
</dbReference>
<dbReference type="PANTHER" id="PTHR19278">
    <property type="entry name" value="OROTATE PHOSPHORIBOSYLTRANSFERASE"/>
    <property type="match status" value="1"/>
</dbReference>
<gene>
    <name evidence="3" type="ORF">Tci_603587</name>
</gene>
<dbReference type="PANTHER" id="PTHR19278:SF9">
    <property type="entry name" value="URIDINE 5'-MONOPHOSPHATE SYNTHASE"/>
    <property type="match status" value="1"/>
</dbReference>
<dbReference type="AlphaFoldDB" id="A0A699JE48"/>
<comment type="caution">
    <text evidence="3">The sequence shown here is derived from an EMBL/GenBank/DDBJ whole genome shotgun (WGS) entry which is preliminary data.</text>
</comment>
<dbReference type="EMBL" id="BKCJ010403340">
    <property type="protein sequence ID" value="GFA31615.1"/>
    <property type="molecule type" value="Genomic_DNA"/>
</dbReference>
<name>A0A699JE48_TANCI</name>
<sequence>MLMRRKKVNDYGNSKVIEGHYKIKYTCLLVDDLVTSGVSILETTAPLRTSGHRVTDAVALIDRQQGAKENLEKNMIRLHTMLKLRDIVKVLNNKKSISNGTASMVFKFLEENKNVRGATPLNAVSKVEAGISDEERTKLVKNSTGKRLFEVIVKKSNLCLSVDVNIASELLAIADK</sequence>
<comment type="pathway">
    <text evidence="1">Pyrimidine metabolism; UMP biosynthesis via de novo pathway.</text>
</comment>
<feature type="non-terminal residue" evidence="3">
    <location>
        <position position="176"/>
    </location>
</feature>
<organism evidence="3">
    <name type="scientific">Tanacetum cinerariifolium</name>
    <name type="common">Dalmatian daisy</name>
    <name type="synonym">Chrysanthemum cinerariifolium</name>
    <dbReference type="NCBI Taxonomy" id="118510"/>
    <lineage>
        <taxon>Eukaryota</taxon>
        <taxon>Viridiplantae</taxon>
        <taxon>Streptophyta</taxon>
        <taxon>Embryophyta</taxon>
        <taxon>Tracheophyta</taxon>
        <taxon>Spermatophyta</taxon>
        <taxon>Magnoliopsida</taxon>
        <taxon>eudicotyledons</taxon>
        <taxon>Gunneridae</taxon>
        <taxon>Pentapetalae</taxon>
        <taxon>asterids</taxon>
        <taxon>campanulids</taxon>
        <taxon>Asterales</taxon>
        <taxon>Asteraceae</taxon>
        <taxon>Asteroideae</taxon>
        <taxon>Anthemideae</taxon>
        <taxon>Anthemidinae</taxon>
        <taxon>Tanacetum</taxon>
    </lineage>
</organism>
<dbReference type="SUPFAM" id="SSF53271">
    <property type="entry name" value="PRTase-like"/>
    <property type="match status" value="1"/>
</dbReference>
<evidence type="ECO:0000256" key="1">
    <source>
        <dbReference type="ARBA" id="ARBA00004725"/>
    </source>
</evidence>
<evidence type="ECO:0000313" key="3">
    <source>
        <dbReference type="EMBL" id="GFA31615.1"/>
    </source>
</evidence>
<dbReference type="GO" id="GO:0006222">
    <property type="term" value="P:UMP biosynthetic process"/>
    <property type="evidence" value="ECO:0007669"/>
    <property type="project" value="TreeGrafter"/>
</dbReference>
<dbReference type="Gene3D" id="3.40.50.2020">
    <property type="match status" value="1"/>
</dbReference>